<organism evidence="6 7">
    <name type="scientific">Argiope bruennichi</name>
    <name type="common">Wasp spider</name>
    <name type="synonym">Aranea bruennichi</name>
    <dbReference type="NCBI Taxonomy" id="94029"/>
    <lineage>
        <taxon>Eukaryota</taxon>
        <taxon>Metazoa</taxon>
        <taxon>Ecdysozoa</taxon>
        <taxon>Arthropoda</taxon>
        <taxon>Chelicerata</taxon>
        <taxon>Arachnida</taxon>
        <taxon>Araneae</taxon>
        <taxon>Araneomorphae</taxon>
        <taxon>Entelegynae</taxon>
        <taxon>Araneoidea</taxon>
        <taxon>Araneidae</taxon>
        <taxon>Argiope</taxon>
    </lineage>
</organism>
<feature type="compositionally biased region" description="Low complexity" evidence="4">
    <location>
        <begin position="1006"/>
        <end position="1028"/>
    </location>
</feature>
<feature type="compositionally biased region" description="Low complexity" evidence="4">
    <location>
        <begin position="1142"/>
        <end position="1157"/>
    </location>
</feature>
<dbReference type="CDD" id="cd20383">
    <property type="entry name" value="Tudor_53BP1"/>
    <property type="match status" value="1"/>
</dbReference>
<reference evidence="6" key="2">
    <citation type="submission" date="2020-06" db="EMBL/GenBank/DDBJ databases">
        <authorList>
            <person name="Sheffer M."/>
        </authorList>
    </citation>
    <scope>NUCLEOTIDE SEQUENCE</scope>
</reference>
<evidence type="ECO:0000259" key="5">
    <source>
        <dbReference type="PROSITE" id="PS50172"/>
    </source>
</evidence>
<feature type="compositionally biased region" description="Basic and acidic residues" evidence="4">
    <location>
        <begin position="604"/>
        <end position="637"/>
    </location>
</feature>
<feature type="region of interest" description="Disordered" evidence="4">
    <location>
        <begin position="586"/>
        <end position="657"/>
    </location>
</feature>
<dbReference type="GO" id="GO:0045944">
    <property type="term" value="P:positive regulation of transcription by RNA polymerase II"/>
    <property type="evidence" value="ECO:0007669"/>
    <property type="project" value="TreeGrafter"/>
</dbReference>
<dbReference type="GO" id="GO:0000077">
    <property type="term" value="P:DNA damage checkpoint signaling"/>
    <property type="evidence" value="ECO:0007669"/>
    <property type="project" value="TreeGrafter"/>
</dbReference>
<dbReference type="Pfam" id="PF09038">
    <property type="entry name" value="53-BP1_Tudor"/>
    <property type="match status" value="1"/>
</dbReference>
<dbReference type="InterPro" id="IPR047252">
    <property type="entry name" value="TP53BP1-like"/>
</dbReference>
<dbReference type="Pfam" id="PF07530">
    <property type="entry name" value="PRE_C2HC"/>
    <property type="match status" value="1"/>
</dbReference>
<dbReference type="InterPro" id="IPR015125">
    <property type="entry name" value="53-BP1_Tudor"/>
</dbReference>
<evidence type="ECO:0000256" key="3">
    <source>
        <dbReference type="ARBA" id="ARBA00023242"/>
    </source>
</evidence>
<feature type="region of interest" description="Disordered" evidence="4">
    <location>
        <begin position="693"/>
        <end position="779"/>
    </location>
</feature>
<feature type="compositionally biased region" description="Low complexity" evidence="4">
    <location>
        <begin position="1035"/>
        <end position="1047"/>
    </location>
</feature>
<feature type="compositionally biased region" description="Polar residues" evidence="4">
    <location>
        <begin position="648"/>
        <end position="657"/>
    </location>
</feature>
<dbReference type="SUPFAM" id="SSF63748">
    <property type="entry name" value="Tudor/PWWP/MBT"/>
    <property type="match status" value="1"/>
</dbReference>
<dbReference type="InterPro" id="IPR001357">
    <property type="entry name" value="BRCT_dom"/>
</dbReference>
<feature type="compositionally biased region" description="Basic and acidic residues" evidence="4">
    <location>
        <begin position="770"/>
        <end position="779"/>
    </location>
</feature>
<dbReference type="InterPro" id="IPR006579">
    <property type="entry name" value="Pre_C2HC_dom"/>
</dbReference>
<dbReference type="PANTHER" id="PTHR15321:SF3">
    <property type="entry name" value="TP53-BINDING PROTEIN 1"/>
    <property type="match status" value="1"/>
</dbReference>
<feature type="region of interest" description="Disordered" evidence="4">
    <location>
        <begin position="888"/>
        <end position="911"/>
    </location>
</feature>
<dbReference type="Proteomes" id="UP000807504">
    <property type="component" value="Unassembled WGS sequence"/>
</dbReference>
<dbReference type="Gene3D" id="3.40.50.10190">
    <property type="entry name" value="BRCT domain"/>
    <property type="match status" value="2"/>
</dbReference>
<reference evidence="6" key="1">
    <citation type="journal article" date="2020" name="bioRxiv">
        <title>Chromosome-level reference genome of the European wasp spider Argiope bruennichi: a resource for studies on range expansion and evolutionary adaptation.</title>
        <authorList>
            <person name="Sheffer M.M."/>
            <person name="Hoppe A."/>
            <person name="Krehenwinkel H."/>
            <person name="Uhl G."/>
            <person name="Kuss A.W."/>
            <person name="Jensen L."/>
            <person name="Jensen C."/>
            <person name="Gillespie R.G."/>
            <person name="Hoff K.J."/>
            <person name="Prost S."/>
        </authorList>
    </citation>
    <scope>NUCLEOTIDE SEQUENCE</scope>
</reference>
<feature type="region of interest" description="Disordered" evidence="4">
    <location>
        <begin position="998"/>
        <end position="1191"/>
    </location>
</feature>
<dbReference type="SUPFAM" id="SSF52113">
    <property type="entry name" value="BRCT domain"/>
    <property type="match status" value="1"/>
</dbReference>
<dbReference type="PANTHER" id="PTHR15321">
    <property type="entry name" value="TUMOR SUPPRESSOR P53-BINDING PROTEIN 1"/>
    <property type="match status" value="1"/>
</dbReference>
<accession>A0A8T0EPE2</accession>
<sequence length="1639" mass="182216">MTIALLCSCEILDLDSKWRGRLWESSVSDGAGAAFAASVEVTDEFIAEHSLEVTQAISLKENLGNWAQALAAATSEDQHTQVKKEIQQVSGCLNQLLIKLGIPLFKLPENVRKLNVICEKVRLKNAPSTTSNSSKNNASCKVKTTPKKKINLSGNVINKNQTSPKGSPVKERKKRVADEDGFIAPAAHLVRKAKNLKTNSDKNKEIETKKVPEGIEEVALDNEVDADPSPAQPKQKRVPPFFVTPRADFRTMLNILKLEAPSLRSVMSNKFLKLTVETEEEHRSLSHLLESQGAEFKTFMLKQDRPIKVVIRGLPSCTPIEDIKSEFHKEGFSVVSITQLTKFQTKSPMPLFYVQVANGPLSETVYTLTEMFGTKISVERYRGRKGPSQCWRCQGFFHSSEACKLPIKCVKCAGPHRAKECTLAYEDKLTCANCAGFEAKEETEPLRILQLSQSFFVADTAEDDESMMIPPTQEMFIPSTPPRAETSDKEGNVSNGNNDTTLSNLDEIEDIPKDPKQDEEDFMEFGSQNDMTQDISGLVETQQILSSRSEPLKDDDKGSDDEDDWQLRFSETQETQELLSIAKMREMKEQEEAHLSTISEEKDDISPKKKISPEKEEDIAKLESKKPVDISDVKKVEEEDESENEIEPSQSCLNDETYSAFRDQLTQIAQEAQTAHSTPDCTFNGGQTTLKFDSKALPVPSPIGKKPESNQTVVSEPFVSESEQTAEILSSDSKLLSTSEKEDSKKESVPILVLDTEPEQLPEISGDTPEMVKDDDKSMKETTVVCDTIELMSSVDDTASEDTKQKVSLDLEKPVEETAEKVTEYEEESESNVVKDLGTVEFIAETDKEDMKVSVSNVPFAEEQGASGISSGENGAEEKKNVEISDSLPETLPSAMLPPLTTSMPTKFETTKKNPQLGVLYEKSEKTAKCSIGSFKDTKSLEKIFNNTYGIFLDHECMEAMLALKPSEELRVKKVLDFTIKNNRVYLEQSIEIGSPSYHHRHHAVSPHSGSSSNTTSSTVSTTKSLHSGEMADISSSSSAKSANSSSVMHFDSTVHSSISSQERGQITSTQKSEPPSNFGNMFNQKKRSSLEMEEEISPIKKLEEPKTGPGRKRGGRKPATANNKTPAPKRKRGRAAKSGVEAGSSTTSSEPSNASNDLEDFVDSRAKKSLRRKKNEKEEPPPEAIPVQESPVEEIVISDGNDPYKDSPYGSILPGVRVMARWKDGYYYPGIVQSQELEGRWSVRFDDNDIRAIPQENLIKVYNLELNTSVLVMSLDGFYDPGIICGHYKDSTGSGYEVELDSGITKRYPRSAVILSNDQAKLLTSSRPPTTPATMTINLDNIIDGKRRRKSVQSPEVNPNLKKSRRTSQRISKIDPNLDSTEESATTEKERTSQKRPAESTETEGEVLIEQRPTRKRKAAKVGAVKITQSLAQSTGKYPKLFKDHAFLLTNADRKPPVTSDTENLTEDEEIMPFNKDELVDYILSRGGTILDKFEDIQKCSKKNIFLLANTYLRTMKYIKCLAAGIHCIKHHWVQNCCFKGEILNHSSYILPAGKSVITNLVVEWHGRSDVFKGLKICLVSAPENPFVYTWAPVLLAAKADFVQKWTLPSSKSATRNKLRGKSGIFSEQRALLEPDKQ</sequence>
<comment type="caution">
    <text evidence="6">The sequence shown here is derived from an EMBL/GenBank/DDBJ whole genome shotgun (WGS) entry which is preliminary data.</text>
</comment>
<feature type="region of interest" description="Disordered" evidence="4">
    <location>
        <begin position="1324"/>
        <end position="1421"/>
    </location>
</feature>
<feature type="compositionally biased region" description="Polar residues" evidence="4">
    <location>
        <begin position="721"/>
        <end position="732"/>
    </location>
</feature>
<dbReference type="EMBL" id="JABXBU010002072">
    <property type="protein sequence ID" value="KAF8777338.1"/>
    <property type="molecule type" value="Genomic_DNA"/>
</dbReference>
<feature type="compositionally biased region" description="Polar residues" evidence="4">
    <location>
        <begin position="1054"/>
        <end position="1084"/>
    </location>
</feature>
<dbReference type="PROSITE" id="PS50172">
    <property type="entry name" value="BRCT"/>
    <property type="match status" value="1"/>
</dbReference>
<keyword evidence="2" id="KW-0227">DNA damage</keyword>
<feature type="region of interest" description="Disordered" evidence="4">
    <location>
        <begin position="477"/>
        <end position="520"/>
    </location>
</feature>
<keyword evidence="7" id="KW-1185">Reference proteome</keyword>
<keyword evidence="3" id="KW-0539">Nucleus</keyword>
<dbReference type="GO" id="GO:0042393">
    <property type="term" value="F:histone binding"/>
    <property type="evidence" value="ECO:0007669"/>
    <property type="project" value="TreeGrafter"/>
</dbReference>
<dbReference type="GO" id="GO:0005634">
    <property type="term" value="C:nucleus"/>
    <property type="evidence" value="ECO:0007669"/>
    <property type="project" value="UniProtKB-SubCell"/>
</dbReference>
<evidence type="ECO:0000313" key="6">
    <source>
        <dbReference type="EMBL" id="KAF8777338.1"/>
    </source>
</evidence>
<evidence type="ECO:0000313" key="7">
    <source>
        <dbReference type="Proteomes" id="UP000807504"/>
    </source>
</evidence>
<dbReference type="InterPro" id="IPR036420">
    <property type="entry name" value="BRCT_dom_sf"/>
</dbReference>
<feature type="compositionally biased region" description="Basic and acidic residues" evidence="4">
    <location>
        <begin position="739"/>
        <end position="748"/>
    </location>
</feature>
<dbReference type="CDD" id="cd17745">
    <property type="entry name" value="BRCT_p53bp1_rpt1"/>
    <property type="match status" value="1"/>
</dbReference>
<protein>
    <submittedName>
        <fullName evidence="6">TP53-binding protein 1 like protein</fullName>
    </submittedName>
</protein>
<dbReference type="InterPro" id="IPR014722">
    <property type="entry name" value="Rib_uL2_dom2"/>
</dbReference>
<name>A0A8T0EPE2_ARGBR</name>
<gene>
    <name evidence="6" type="ORF">HNY73_014209</name>
</gene>
<evidence type="ECO:0000256" key="2">
    <source>
        <dbReference type="ARBA" id="ARBA00022763"/>
    </source>
</evidence>
<proteinExistence type="predicted"/>
<dbReference type="SMART" id="SM00596">
    <property type="entry name" value="PRE_C2HC"/>
    <property type="match status" value="1"/>
</dbReference>
<dbReference type="InterPro" id="IPR047249">
    <property type="entry name" value="BRCT_p53bp1-like_rpt1"/>
</dbReference>
<evidence type="ECO:0000256" key="4">
    <source>
        <dbReference type="SAM" id="MobiDB-lite"/>
    </source>
</evidence>
<evidence type="ECO:0000256" key="1">
    <source>
        <dbReference type="ARBA" id="ARBA00004123"/>
    </source>
</evidence>
<feature type="compositionally biased region" description="Polar residues" evidence="4">
    <location>
        <begin position="1324"/>
        <end position="1340"/>
    </location>
</feature>
<dbReference type="Gene3D" id="2.30.30.140">
    <property type="match status" value="1"/>
</dbReference>
<comment type="subcellular location">
    <subcellularLocation>
        <location evidence="1">Nucleus</location>
    </subcellularLocation>
</comment>
<feature type="compositionally biased region" description="Polar residues" evidence="4">
    <location>
        <begin position="492"/>
        <end position="504"/>
    </location>
</feature>
<feature type="compositionally biased region" description="Basic and acidic residues" evidence="4">
    <location>
        <begin position="1387"/>
        <end position="1400"/>
    </location>
</feature>
<feature type="domain" description="BRCT" evidence="5">
    <location>
        <begin position="1438"/>
        <end position="1552"/>
    </location>
</feature>
<dbReference type="Gene3D" id="2.30.30.30">
    <property type="match status" value="1"/>
</dbReference>
<feature type="compositionally biased region" description="Basic and acidic residues" evidence="4">
    <location>
        <begin position="1098"/>
        <end position="1107"/>
    </location>
</feature>